<proteinExistence type="predicted"/>
<name>A0ABU9NC07_9FLAO</name>
<keyword evidence="3" id="KW-1185">Reference proteome</keyword>
<dbReference type="Gene3D" id="3.60.120.10">
    <property type="entry name" value="Anthranilate synthase"/>
    <property type="match status" value="1"/>
</dbReference>
<dbReference type="InterPro" id="IPR015890">
    <property type="entry name" value="Chorismate_C"/>
</dbReference>
<comment type="caution">
    <text evidence="2">The sequence shown here is derived from an EMBL/GenBank/DDBJ whole genome shotgun (WGS) entry which is preliminary data.</text>
</comment>
<feature type="domain" description="Chorismate-utilising enzyme C-terminal" evidence="1">
    <location>
        <begin position="95"/>
        <end position="345"/>
    </location>
</feature>
<reference evidence="2 3" key="1">
    <citation type="submission" date="2024-03" db="EMBL/GenBank/DDBJ databases">
        <title>Two novel species of the genus Flavobacterium exhibiting potentially degradation of complex polysaccharides.</title>
        <authorList>
            <person name="Lian X."/>
        </authorList>
    </citation>
    <scope>NUCLEOTIDE SEQUENCE [LARGE SCALE GENOMIC DNA]</scope>
    <source>
        <strain evidence="3">j3</strain>
    </source>
</reference>
<dbReference type="SUPFAM" id="SSF56322">
    <property type="entry name" value="ADC synthase"/>
    <property type="match status" value="1"/>
</dbReference>
<evidence type="ECO:0000313" key="2">
    <source>
        <dbReference type="EMBL" id="MEM0543513.1"/>
    </source>
</evidence>
<protein>
    <submittedName>
        <fullName evidence="2">Chorismate-binding protein</fullName>
    </submittedName>
</protein>
<dbReference type="PANTHER" id="PTHR42839:SF2">
    <property type="entry name" value="ISOCHORISMATE SYNTHASE ENTC"/>
    <property type="match status" value="1"/>
</dbReference>
<accession>A0ABU9NC07</accession>
<dbReference type="Pfam" id="PF00425">
    <property type="entry name" value="Chorismate_bind"/>
    <property type="match status" value="1"/>
</dbReference>
<dbReference type="RefSeq" id="WP_342696708.1">
    <property type="nucleotide sequence ID" value="NZ_JBCGDO010000019.1"/>
</dbReference>
<dbReference type="InterPro" id="IPR005801">
    <property type="entry name" value="ADC_synthase"/>
</dbReference>
<evidence type="ECO:0000313" key="3">
    <source>
        <dbReference type="Proteomes" id="UP001460072"/>
    </source>
</evidence>
<evidence type="ECO:0000259" key="1">
    <source>
        <dbReference type="Pfam" id="PF00425"/>
    </source>
</evidence>
<dbReference type="Proteomes" id="UP001460072">
    <property type="component" value="Unassembled WGS sequence"/>
</dbReference>
<sequence length="354" mass="40236">MTNLFVQVEIHQQSQLPFVLYCKPNSDRIVGLFQQNDHLYFIESFEETGFVFAPFDGNTMSYIPHEYSDIIVEKVSYSDFYFDKIAAFSIDDEAKNAFVDLVQKGVNVIKMNQFQKVVLSRKEKVALYDFDLETTFKKLVHSYPTAFNYCFFHPKIGLWIGATPEQFLRINDKNIQTVALAGTQKAAFIDNVIWGKKEIEEQQLVTDFIVSSLNKKVDVIVVSKPYTITAGSLCHIKTDISAILKSNTHLKDIITSLHPTSAVCGLPKEEAKTFILTNEQYDREYYSGFLGELNIDVASTNTAQSDLFVNLRCMKIVDDFAEVFVGCGVTKDSIPEAEYQETVNKSLTMKKCIQ</sequence>
<gene>
    <name evidence="2" type="ORF">WFZ85_12890</name>
</gene>
<dbReference type="PANTHER" id="PTHR42839">
    <property type="entry name" value="ISOCHORISMATE SYNTHASE ENTC"/>
    <property type="match status" value="1"/>
</dbReference>
<dbReference type="EMBL" id="JBCGDO010000019">
    <property type="protein sequence ID" value="MEM0543513.1"/>
    <property type="molecule type" value="Genomic_DNA"/>
</dbReference>
<organism evidence="2 3">
    <name type="scientific">Flavobacterium aureirubrum</name>
    <dbReference type="NCBI Taxonomy" id="3133147"/>
    <lineage>
        <taxon>Bacteria</taxon>
        <taxon>Pseudomonadati</taxon>
        <taxon>Bacteroidota</taxon>
        <taxon>Flavobacteriia</taxon>
        <taxon>Flavobacteriales</taxon>
        <taxon>Flavobacteriaceae</taxon>
        <taxon>Flavobacterium</taxon>
    </lineage>
</organism>